<gene>
    <name evidence="1" type="ORF">DLAC_01646</name>
</gene>
<dbReference type="Proteomes" id="UP000076078">
    <property type="component" value="Unassembled WGS sequence"/>
</dbReference>
<sequence length="517" mass="59632">MDKFNLINNIIKKESGKGVKILLYLETYFLNVINESIFERVEYIFLNSNYLANLLPLPNLKELGISSTKDEQDELLTRHISEIPSIPKHLDTLSINFTSNIWRGTNRIDSITNYFKGHSIGELSLSGPKTESTNSQKNVKVNHWEIFDSFDKLRSLQKLHLSNLYITPGSIKDLLVKSECLVTLSVEKLFYASIDKSISSEVLEGLSESKTITDVSLYYISVQLNELVNMLNSNKTVKRISCYQIVVVENTKYIVNDTIENLNFSMTPIENRFNISKLWKTPSNLKAITITSDDSNIDYILQCHKKCYFLSLMLKDTTIQQIVNIINSKPPFLHNLELVAVSYTKINYSPIFQSLLNNHTLTSINFKKDFPIDDIISLIQLNHPTIRTIQCEVINGFNQVGLFNSLISNPTLENIYFYSYRYNVNQPTNPDLIKIQIIEYFTLFTKLLNTNERIINIAIPGPRLSNRENWINILSPELINNFKSVIKKHSETLCFVSLPGENVELKHYLRHYLINEY</sequence>
<organism evidence="1 2">
    <name type="scientific">Tieghemostelium lacteum</name>
    <name type="common">Slime mold</name>
    <name type="synonym">Dictyostelium lacteum</name>
    <dbReference type="NCBI Taxonomy" id="361077"/>
    <lineage>
        <taxon>Eukaryota</taxon>
        <taxon>Amoebozoa</taxon>
        <taxon>Evosea</taxon>
        <taxon>Eumycetozoa</taxon>
        <taxon>Dictyostelia</taxon>
        <taxon>Dictyosteliales</taxon>
        <taxon>Raperosteliaceae</taxon>
        <taxon>Tieghemostelium</taxon>
    </lineage>
</organism>
<dbReference type="EMBL" id="LODT01000006">
    <property type="protein sequence ID" value="KYR01643.1"/>
    <property type="molecule type" value="Genomic_DNA"/>
</dbReference>
<evidence type="ECO:0000313" key="1">
    <source>
        <dbReference type="EMBL" id="KYR01643.1"/>
    </source>
</evidence>
<proteinExistence type="predicted"/>
<dbReference type="SUPFAM" id="SSF52047">
    <property type="entry name" value="RNI-like"/>
    <property type="match status" value="1"/>
</dbReference>
<evidence type="ECO:0000313" key="2">
    <source>
        <dbReference type="Proteomes" id="UP000076078"/>
    </source>
</evidence>
<name>A0A152A5Z6_TIELA</name>
<dbReference type="InterPro" id="IPR032675">
    <property type="entry name" value="LRR_dom_sf"/>
</dbReference>
<protein>
    <submittedName>
        <fullName evidence="1">Uncharacterized protein</fullName>
    </submittedName>
</protein>
<dbReference type="Gene3D" id="3.80.10.10">
    <property type="entry name" value="Ribonuclease Inhibitor"/>
    <property type="match status" value="1"/>
</dbReference>
<accession>A0A152A5Z6</accession>
<dbReference type="AlphaFoldDB" id="A0A152A5Z6"/>
<comment type="caution">
    <text evidence="1">The sequence shown here is derived from an EMBL/GenBank/DDBJ whole genome shotgun (WGS) entry which is preliminary data.</text>
</comment>
<keyword evidence="2" id="KW-1185">Reference proteome</keyword>
<reference evidence="1 2" key="1">
    <citation type="submission" date="2015-12" db="EMBL/GenBank/DDBJ databases">
        <title>Dictyostelia acquired genes for synthesis and detection of signals that induce cell-type specialization by lateral gene transfer from prokaryotes.</title>
        <authorList>
            <person name="Gloeckner G."/>
            <person name="Schaap P."/>
        </authorList>
    </citation>
    <scope>NUCLEOTIDE SEQUENCE [LARGE SCALE GENOMIC DNA]</scope>
    <source>
        <strain evidence="1 2">TK</strain>
    </source>
</reference>
<dbReference type="InParanoid" id="A0A152A5Z6"/>